<evidence type="ECO:0000313" key="2">
    <source>
        <dbReference type="EMBL" id="ETO77856.1"/>
    </source>
</evidence>
<evidence type="ECO:0000313" key="3">
    <source>
        <dbReference type="Proteomes" id="UP000028582"/>
    </source>
</evidence>
<dbReference type="AlphaFoldDB" id="A0A081AG45"/>
<reference evidence="2 3" key="1">
    <citation type="submission" date="2013-11" db="EMBL/GenBank/DDBJ databases">
        <title>The Genome Sequence of Phytophthora parasitica P1976.</title>
        <authorList>
            <consortium name="The Broad Institute Genomics Platform"/>
            <person name="Russ C."/>
            <person name="Tyler B."/>
            <person name="Panabieres F."/>
            <person name="Shan W."/>
            <person name="Tripathy S."/>
            <person name="Grunwald N."/>
            <person name="Machado M."/>
            <person name="Johnson C.S."/>
            <person name="Walker B."/>
            <person name="Young S."/>
            <person name="Zeng Q."/>
            <person name="Gargeya S."/>
            <person name="Fitzgerald M."/>
            <person name="Haas B."/>
            <person name="Abouelleil A."/>
            <person name="Allen A.W."/>
            <person name="Alvarado L."/>
            <person name="Arachchi H.M."/>
            <person name="Berlin A.M."/>
            <person name="Chapman S.B."/>
            <person name="Gainer-Dewar J."/>
            <person name="Goldberg J."/>
            <person name="Griggs A."/>
            <person name="Gujja S."/>
            <person name="Hansen M."/>
            <person name="Howarth C."/>
            <person name="Imamovic A."/>
            <person name="Ireland A."/>
            <person name="Larimer J."/>
            <person name="McCowan C."/>
            <person name="Murphy C."/>
            <person name="Pearson M."/>
            <person name="Poon T.W."/>
            <person name="Priest M."/>
            <person name="Roberts A."/>
            <person name="Saif S."/>
            <person name="Shea T."/>
            <person name="Sisk P."/>
            <person name="Sykes S."/>
            <person name="Wortman J."/>
            <person name="Nusbaum C."/>
            <person name="Birren B."/>
        </authorList>
    </citation>
    <scope>NUCLEOTIDE SEQUENCE [LARGE SCALE GENOMIC DNA]</scope>
    <source>
        <strain evidence="2 3">P1976</strain>
    </source>
</reference>
<feature type="region of interest" description="Disordered" evidence="1">
    <location>
        <begin position="1"/>
        <end position="25"/>
    </location>
</feature>
<dbReference type="EMBL" id="ANJA01001271">
    <property type="protein sequence ID" value="ETO77856.1"/>
    <property type="molecule type" value="Genomic_DNA"/>
</dbReference>
<accession>A0A081AG45</accession>
<gene>
    <name evidence="2" type="ORF">F444_07017</name>
</gene>
<feature type="compositionally biased region" description="Polar residues" evidence="1">
    <location>
        <begin position="1"/>
        <end position="10"/>
    </location>
</feature>
<protein>
    <submittedName>
        <fullName evidence="2">Uncharacterized protein</fullName>
    </submittedName>
</protein>
<proteinExistence type="predicted"/>
<organism evidence="2 3">
    <name type="scientific">Phytophthora nicotianae P1976</name>
    <dbReference type="NCBI Taxonomy" id="1317066"/>
    <lineage>
        <taxon>Eukaryota</taxon>
        <taxon>Sar</taxon>
        <taxon>Stramenopiles</taxon>
        <taxon>Oomycota</taxon>
        <taxon>Peronosporomycetes</taxon>
        <taxon>Peronosporales</taxon>
        <taxon>Peronosporaceae</taxon>
        <taxon>Phytophthora</taxon>
    </lineage>
</organism>
<dbReference type="Proteomes" id="UP000028582">
    <property type="component" value="Unassembled WGS sequence"/>
</dbReference>
<name>A0A081AG45_PHYNI</name>
<sequence>MQRKSQTSFEGPTPPGGNRTIQVAGSTIRPFVWKRQRSHSSPWAEEMPPPEAWQMLSPRESKQVRLLLTQKNAWLATLRELATKDR</sequence>
<comment type="caution">
    <text evidence="2">The sequence shown here is derived from an EMBL/GenBank/DDBJ whole genome shotgun (WGS) entry which is preliminary data.</text>
</comment>
<evidence type="ECO:0000256" key="1">
    <source>
        <dbReference type="SAM" id="MobiDB-lite"/>
    </source>
</evidence>